<comment type="similarity">
    <text evidence="2 4">Belongs to the pyridoxal phosphate-binding protein YggS/PROSC family.</text>
</comment>
<accession>A0A7C1FVD1</accession>
<dbReference type="FunFam" id="3.20.20.10:FF:000018">
    <property type="entry name" value="Pyridoxal phosphate homeostasis protein"/>
    <property type="match status" value="1"/>
</dbReference>
<reference evidence="6" key="1">
    <citation type="journal article" date="2020" name="mSystems">
        <title>Genome- and Community-Level Interaction Insights into Carbon Utilization and Element Cycling Functions of Hydrothermarchaeota in Hydrothermal Sediment.</title>
        <authorList>
            <person name="Zhou Z."/>
            <person name="Liu Y."/>
            <person name="Xu W."/>
            <person name="Pan J."/>
            <person name="Luo Z.H."/>
            <person name="Li M."/>
        </authorList>
    </citation>
    <scope>NUCLEOTIDE SEQUENCE [LARGE SCALE GENOMIC DNA]</scope>
    <source>
        <strain evidence="6">SpSt-289</strain>
    </source>
</reference>
<dbReference type="EMBL" id="DSMG01000183">
    <property type="protein sequence ID" value="HDX33275.1"/>
    <property type="molecule type" value="Genomic_DNA"/>
</dbReference>
<name>A0A7C1FVD1_9CHLR</name>
<dbReference type="InterPro" id="IPR029066">
    <property type="entry name" value="PLP-binding_barrel"/>
</dbReference>
<evidence type="ECO:0000256" key="4">
    <source>
        <dbReference type="RuleBase" id="RU004514"/>
    </source>
</evidence>
<evidence type="ECO:0000256" key="1">
    <source>
        <dbReference type="ARBA" id="ARBA00022898"/>
    </source>
</evidence>
<gene>
    <name evidence="6" type="ORF">ENQ20_17565</name>
</gene>
<sequence length="240" mass="26220">MTPDLTRTEVIATNLGAVRQRIAAAALRAGRDPSTVRLVAVSKQHPLEDIEAAMAAGQLDFGENRLEELWPKVEAARARGLTAIRWHMIGVIQSRKTRDAIGPFVLIHSVDRVKIAQRLSRDAIAAGCVMDVLLEVNVSGEATKHGFTPDELHSVAGDLLALPGIRIHGLMTMAPFEAEPEATRPVFRALRMLRDELAARFPQGDWRELSMGMTNDFEIAIEEGATIVRIGSAIFGARSE</sequence>
<dbReference type="Pfam" id="PF01168">
    <property type="entry name" value="Ala_racemase_N"/>
    <property type="match status" value="1"/>
</dbReference>
<dbReference type="SUPFAM" id="SSF51419">
    <property type="entry name" value="PLP-binding barrel"/>
    <property type="match status" value="1"/>
</dbReference>
<dbReference type="AlphaFoldDB" id="A0A7C1FVD1"/>
<keyword evidence="1 2" id="KW-0663">Pyridoxal phosphate</keyword>
<dbReference type="HAMAP" id="MF_02087">
    <property type="entry name" value="PLP_homeostasis"/>
    <property type="match status" value="1"/>
</dbReference>
<feature type="modified residue" description="N6-(pyridoxal phosphate)lysine" evidence="2 3">
    <location>
        <position position="43"/>
    </location>
</feature>
<evidence type="ECO:0000259" key="5">
    <source>
        <dbReference type="Pfam" id="PF01168"/>
    </source>
</evidence>
<dbReference type="GO" id="GO:0030170">
    <property type="term" value="F:pyridoxal phosphate binding"/>
    <property type="evidence" value="ECO:0007669"/>
    <property type="project" value="UniProtKB-UniRule"/>
</dbReference>
<comment type="function">
    <text evidence="2">Pyridoxal 5'-phosphate (PLP)-binding protein, which is involved in PLP homeostasis.</text>
</comment>
<dbReference type="PANTHER" id="PTHR10146:SF14">
    <property type="entry name" value="PYRIDOXAL PHOSPHATE HOMEOSTASIS PROTEIN"/>
    <property type="match status" value="1"/>
</dbReference>
<proteinExistence type="inferred from homology"/>
<dbReference type="CDD" id="cd00635">
    <property type="entry name" value="PLPDE_III_YBL036c_like"/>
    <property type="match status" value="1"/>
</dbReference>
<dbReference type="InterPro" id="IPR011078">
    <property type="entry name" value="PyrdxlP_homeostasis"/>
</dbReference>
<dbReference type="InterPro" id="IPR001608">
    <property type="entry name" value="Ala_racemase_N"/>
</dbReference>
<organism evidence="6">
    <name type="scientific">Caldilinea aerophila</name>
    <dbReference type="NCBI Taxonomy" id="133453"/>
    <lineage>
        <taxon>Bacteria</taxon>
        <taxon>Bacillati</taxon>
        <taxon>Chloroflexota</taxon>
        <taxon>Caldilineae</taxon>
        <taxon>Caldilineales</taxon>
        <taxon>Caldilineaceae</taxon>
        <taxon>Caldilinea</taxon>
    </lineage>
</organism>
<evidence type="ECO:0000256" key="2">
    <source>
        <dbReference type="HAMAP-Rule" id="MF_02087"/>
    </source>
</evidence>
<evidence type="ECO:0000313" key="6">
    <source>
        <dbReference type="EMBL" id="HDX33275.1"/>
    </source>
</evidence>
<comment type="caution">
    <text evidence="6">The sequence shown here is derived from an EMBL/GenBank/DDBJ whole genome shotgun (WGS) entry which is preliminary data.</text>
</comment>
<feature type="domain" description="Alanine racemase N-terminal" evidence="5">
    <location>
        <begin position="14"/>
        <end position="238"/>
    </location>
</feature>
<dbReference type="PIRSF" id="PIRSF004848">
    <property type="entry name" value="YBL036c_PLPDEIII"/>
    <property type="match status" value="1"/>
</dbReference>
<dbReference type="Gene3D" id="3.20.20.10">
    <property type="entry name" value="Alanine racemase"/>
    <property type="match status" value="1"/>
</dbReference>
<evidence type="ECO:0000256" key="3">
    <source>
        <dbReference type="PIRSR" id="PIRSR004848-1"/>
    </source>
</evidence>
<comment type="cofactor">
    <cofactor evidence="3">
        <name>pyridoxal 5'-phosphate</name>
        <dbReference type="ChEBI" id="CHEBI:597326"/>
    </cofactor>
</comment>
<protein>
    <recommendedName>
        <fullName evidence="2">Pyridoxal phosphate homeostasis protein</fullName>
        <shortName evidence="2">PLP homeostasis protein</shortName>
    </recommendedName>
</protein>
<dbReference type="PANTHER" id="PTHR10146">
    <property type="entry name" value="PROLINE SYNTHETASE CO-TRANSCRIBED BACTERIAL HOMOLOG PROTEIN"/>
    <property type="match status" value="1"/>
</dbReference>
<dbReference type="NCBIfam" id="TIGR00044">
    <property type="entry name" value="YggS family pyridoxal phosphate-dependent enzyme"/>
    <property type="match status" value="1"/>
</dbReference>